<organism evidence="2 3">
    <name type="scientific">Cajanus cajan</name>
    <name type="common">Pigeon pea</name>
    <name type="synonym">Cajanus indicus</name>
    <dbReference type="NCBI Taxonomy" id="3821"/>
    <lineage>
        <taxon>Eukaryota</taxon>
        <taxon>Viridiplantae</taxon>
        <taxon>Streptophyta</taxon>
        <taxon>Embryophyta</taxon>
        <taxon>Tracheophyta</taxon>
        <taxon>Spermatophyta</taxon>
        <taxon>Magnoliopsida</taxon>
        <taxon>eudicotyledons</taxon>
        <taxon>Gunneridae</taxon>
        <taxon>Pentapetalae</taxon>
        <taxon>rosids</taxon>
        <taxon>fabids</taxon>
        <taxon>Fabales</taxon>
        <taxon>Fabaceae</taxon>
        <taxon>Papilionoideae</taxon>
        <taxon>50 kb inversion clade</taxon>
        <taxon>NPAAA clade</taxon>
        <taxon>indigoferoid/millettioid clade</taxon>
        <taxon>Phaseoleae</taxon>
        <taxon>Cajanus</taxon>
    </lineage>
</organism>
<dbReference type="AlphaFoldDB" id="A0A151R0Y6"/>
<keyword evidence="3" id="KW-1185">Reference proteome</keyword>
<protein>
    <recommendedName>
        <fullName evidence="4">Retrovirus-related Pol polyprotein from transposon TNT 1-94</fullName>
    </recommendedName>
</protein>
<evidence type="ECO:0008006" key="4">
    <source>
        <dbReference type="Google" id="ProtNLM"/>
    </source>
</evidence>
<sequence length="112" mass="12936">FITSFLTRTDEYSIEQIEALLMAQEERLEKHKKSDTAPFQANLAQGNFQIRKQPNNQRGGFSNNGTNGRGYQRGKGRGRSNQNSSRGNKKQCQFCGKCGYIVFHCWHRYDQQ</sequence>
<gene>
    <name evidence="2" type="ORF">KK1_042793</name>
</gene>
<accession>A0A151R0Y6</accession>
<feature type="region of interest" description="Disordered" evidence="1">
    <location>
        <begin position="28"/>
        <end position="91"/>
    </location>
</feature>
<name>A0A151R0Y6_CAJCA</name>
<evidence type="ECO:0000313" key="3">
    <source>
        <dbReference type="Proteomes" id="UP000075243"/>
    </source>
</evidence>
<feature type="non-terminal residue" evidence="2">
    <location>
        <position position="1"/>
    </location>
</feature>
<evidence type="ECO:0000256" key="1">
    <source>
        <dbReference type="SAM" id="MobiDB-lite"/>
    </source>
</evidence>
<reference evidence="2" key="1">
    <citation type="journal article" date="2012" name="Nat. Biotechnol.">
        <title>Draft genome sequence of pigeonpea (Cajanus cajan), an orphan legume crop of resource-poor farmers.</title>
        <authorList>
            <person name="Varshney R.K."/>
            <person name="Chen W."/>
            <person name="Li Y."/>
            <person name="Bharti A.K."/>
            <person name="Saxena R.K."/>
            <person name="Schlueter J.A."/>
            <person name="Donoghue M.T."/>
            <person name="Azam S."/>
            <person name="Fan G."/>
            <person name="Whaley A.M."/>
            <person name="Farmer A.D."/>
            <person name="Sheridan J."/>
            <person name="Iwata A."/>
            <person name="Tuteja R."/>
            <person name="Penmetsa R.V."/>
            <person name="Wu W."/>
            <person name="Upadhyaya H.D."/>
            <person name="Yang S.P."/>
            <person name="Shah T."/>
            <person name="Saxena K.B."/>
            <person name="Michael T."/>
            <person name="McCombie W.R."/>
            <person name="Yang B."/>
            <person name="Zhang G."/>
            <person name="Yang H."/>
            <person name="Wang J."/>
            <person name="Spillane C."/>
            <person name="Cook D.R."/>
            <person name="May G.D."/>
            <person name="Xu X."/>
            <person name="Jackson S.A."/>
        </authorList>
    </citation>
    <scope>NUCLEOTIDE SEQUENCE [LARGE SCALE GENOMIC DNA]</scope>
</reference>
<feature type="compositionally biased region" description="Polar residues" evidence="1">
    <location>
        <begin position="37"/>
        <end position="66"/>
    </location>
</feature>
<dbReference type="EMBL" id="KQ484267">
    <property type="protein sequence ID" value="KYP36115.1"/>
    <property type="molecule type" value="Genomic_DNA"/>
</dbReference>
<dbReference type="Proteomes" id="UP000075243">
    <property type="component" value="Unassembled WGS sequence"/>
</dbReference>
<dbReference type="Gramene" id="C.cajan_40370.t">
    <property type="protein sequence ID" value="C.cajan_40370.t.cds1"/>
    <property type="gene ID" value="C.cajan_40370"/>
</dbReference>
<evidence type="ECO:0000313" key="2">
    <source>
        <dbReference type="EMBL" id="KYP36115.1"/>
    </source>
</evidence>
<proteinExistence type="predicted"/>